<comment type="caution">
    <text evidence="1">The sequence shown here is derived from an EMBL/GenBank/DDBJ whole genome shotgun (WGS) entry which is preliminary data.</text>
</comment>
<dbReference type="RefSeq" id="WP_046558238.1">
    <property type="nucleotide sequence ID" value="NZ_LAHO01000013.1"/>
</dbReference>
<proteinExistence type="predicted"/>
<dbReference type="AlphaFoldDB" id="A0A0M2V2K7"/>
<evidence type="ECO:0000313" key="2">
    <source>
        <dbReference type="Proteomes" id="UP000034228"/>
    </source>
</evidence>
<protein>
    <submittedName>
        <fullName evidence="1">Uncharacterized protein</fullName>
    </submittedName>
</protein>
<sequence>MRLYQQYFTAPTLLLASDTDPIAPFDYYAPWQSPTVTVHNISGRHHALMAVISQPEHELIQQWLALIPQSLQQTEQQAEKTTHPVAAERLLAY</sequence>
<dbReference type="STRING" id="336831.WG68_13545"/>
<accession>A0A0M2V2K7</accession>
<dbReference type="Proteomes" id="UP000034228">
    <property type="component" value="Unassembled WGS sequence"/>
</dbReference>
<dbReference type="EMBL" id="LAHO01000013">
    <property type="protein sequence ID" value="KKO44851.1"/>
    <property type="molecule type" value="Genomic_DNA"/>
</dbReference>
<evidence type="ECO:0000313" key="1">
    <source>
        <dbReference type="EMBL" id="KKO44851.1"/>
    </source>
</evidence>
<name>A0A0M2V2K7_9GAMM</name>
<reference evidence="1 2" key="1">
    <citation type="submission" date="2015-03" db="EMBL/GenBank/DDBJ databases">
        <title>Draft genome sequences of two protease-producing strains of Arsukibacterium isolated from two cold and alkaline environments.</title>
        <authorList>
            <person name="Lylloff J.E."/>
            <person name="Skov L.B."/>
            <person name="Jepsen M."/>
            <person name="Hallin P.F."/>
            <person name="Sorensen S.J."/>
            <person name="Stougaard P."/>
            <person name="Glaring M.A."/>
        </authorList>
    </citation>
    <scope>NUCLEOTIDE SEQUENCE [LARGE SCALE GENOMIC DNA]</scope>
    <source>
        <strain evidence="1 2">GCM72</strain>
    </source>
</reference>
<gene>
    <name evidence="1" type="ORF">WG68_13545</name>
</gene>
<organism evidence="1 2">
    <name type="scientific">Arsukibacterium ikkense</name>
    <dbReference type="NCBI Taxonomy" id="336831"/>
    <lineage>
        <taxon>Bacteria</taxon>
        <taxon>Pseudomonadati</taxon>
        <taxon>Pseudomonadota</taxon>
        <taxon>Gammaproteobacteria</taxon>
        <taxon>Chromatiales</taxon>
        <taxon>Chromatiaceae</taxon>
        <taxon>Arsukibacterium</taxon>
    </lineage>
</organism>
<dbReference type="OrthoDB" id="2086224at2"/>
<keyword evidence="2" id="KW-1185">Reference proteome</keyword>